<accession>A0AAW0TNM7</accession>
<dbReference type="AlphaFoldDB" id="A0AAW0TNM7"/>
<gene>
    <name evidence="1" type="ORF">O3P69_008823</name>
</gene>
<proteinExistence type="predicted"/>
<evidence type="ECO:0000313" key="1">
    <source>
        <dbReference type="EMBL" id="KAK8389344.1"/>
    </source>
</evidence>
<name>A0AAW0TNM7_SCYPA</name>
<keyword evidence="2" id="KW-1185">Reference proteome</keyword>
<dbReference type="Gene3D" id="2.40.70.10">
    <property type="entry name" value="Acid Proteases"/>
    <property type="match status" value="1"/>
</dbReference>
<organism evidence="1 2">
    <name type="scientific">Scylla paramamosain</name>
    <name type="common">Mud crab</name>
    <dbReference type="NCBI Taxonomy" id="85552"/>
    <lineage>
        <taxon>Eukaryota</taxon>
        <taxon>Metazoa</taxon>
        <taxon>Ecdysozoa</taxon>
        <taxon>Arthropoda</taxon>
        <taxon>Crustacea</taxon>
        <taxon>Multicrustacea</taxon>
        <taxon>Malacostraca</taxon>
        <taxon>Eumalacostraca</taxon>
        <taxon>Eucarida</taxon>
        <taxon>Decapoda</taxon>
        <taxon>Pleocyemata</taxon>
        <taxon>Brachyura</taxon>
        <taxon>Eubrachyura</taxon>
        <taxon>Portunoidea</taxon>
        <taxon>Portunidae</taxon>
        <taxon>Portuninae</taxon>
        <taxon>Scylla</taxon>
    </lineage>
</organism>
<reference evidence="1 2" key="1">
    <citation type="submission" date="2023-03" db="EMBL/GenBank/DDBJ databases">
        <title>High-quality genome of Scylla paramamosain provides insights in environmental adaptation.</title>
        <authorList>
            <person name="Zhang L."/>
        </authorList>
    </citation>
    <scope>NUCLEOTIDE SEQUENCE [LARGE SCALE GENOMIC DNA]</scope>
    <source>
        <strain evidence="1">LZ_2023a</strain>
        <tissue evidence="1">Muscle</tissue>
    </source>
</reference>
<dbReference type="Proteomes" id="UP001487740">
    <property type="component" value="Unassembled WGS sequence"/>
</dbReference>
<comment type="caution">
    <text evidence="1">The sequence shown here is derived from an EMBL/GenBank/DDBJ whole genome shotgun (WGS) entry which is preliminary data.</text>
</comment>
<protein>
    <submittedName>
        <fullName evidence="1">Uncharacterized protein</fullName>
    </submittedName>
</protein>
<dbReference type="EMBL" id="JARAKH010000027">
    <property type="protein sequence ID" value="KAK8389344.1"/>
    <property type="molecule type" value="Genomic_DNA"/>
</dbReference>
<sequence length="158" mass="17449">MKDSELKDYRSVSLLPVLSKVLETIVQGQVDDKPCCLTGTEHTFLCADTVVAAVDLRSSEQQLCGITGHCTQLKGLVQAKVTIERVNETQPVFVADVENLLGMDYLQETKIVLDFGDMTMGIGNREVPLWEESSNIRLFVAQATRISPHVRSQSPLLS</sequence>
<evidence type="ECO:0000313" key="2">
    <source>
        <dbReference type="Proteomes" id="UP001487740"/>
    </source>
</evidence>
<dbReference type="InterPro" id="IPR021109">
    <property type="entry name" value="Peptidase_aspartic_dom_sf"/>
</dbReference>